<dbReference type="KEGG" id="ngr:NAEGRDRAFT_79878"/>
<dbReference type="AlphaFoldDB" id="D2VGB2"/>
<feature type="compositionally biased region" description="Low complexity" evidence="1">
    <location>
        <begin position="30"/>
        <end position="48"/>
    </location>
</feature>
<dbReference type="InterPro" id="IPR050868">
    <property type="entry name" value="ELMO_domain-containing"/>
</dbReference>
<dbReference type="PROSITE" id="PS50195">
    <property type="entry name" value="PX"/>
    <property type="match status" value="1"/>
</dbReference>
<evidence type="ECO:0000259" key="2">
    <source>
        <dbReference type="PROSITE" id="PS50195"/>
    </source>
</evidence>
<dbReference type="eggNOG" id="KOG2998">
    <property type="taxonomic scope" value="Eukaryota"/>
</dbReference>
<dbReference type="InterPro" id="IPR006816">
    <property type="entry name" value="ELMO_dom"/>
</dbReference>
<reference evidence="4 5" key="1">
    <citation type="journal article" date="2010" name="Cell">
        <title>The genome of Naegleria gruberi illuminates early eukaryotic versatility.</title>
        <authorList>
            <person name="Fritz-Laylin L.K."/>
            <person name="Prochnik S.E."/>
            <person name="Ginger M.L."/>
            <person name="Dacks J.B."/>
            <person name="Carpenter M.L."/>
            <person name="Field M.C."/>
            <person name="Kuo A."/>
            <person name="Paredez A."/>
            <person name="Chapman J."/>
            <person name="Pham J."/>
            <person name="Shu S."/>
            <person name="Neupane R."/>
            <person name="Cipriano M."/>
            <person name="Mancuso J."/>
            <person name="Tu H."/>
            <person name="Salamov A."/>
            <person name="Lindquist E."/>
            <person name="Shapiro H."/>
            <person name="Lucas S."/>
            <person name="Grigoriev I.V."/>
            <person name="Cande W.Z."/>
            <person name="Fulton C."/>
            <person name="Rokhsar D.S."/>
            <person name="Dawson S.C."/>
        </authorList>
    </citation>
    <scope>NUCLEOTIDE SEQUENCE [LARGE SCALE GENOMIC DNA]</scope>
    <source>
        <strain evidence="4 5">NEG-M</strain>
    </source>
</reference>
<organism evidence="5">
    <name type="scientific">Naegleria gruberi</name>
    <name type="common">Amoeba</name>
    <dbReference type="NCBI Taxonomy" id="5762"/>
    <lineage>
        <taxon>Eukaryota</taxon>
        <taxon>Discoba</taxon>
        <taxon>Heterolobosea</taxon>
        <taxon>Tetramitia</taxon>
        <taxon>Eutetramitia</taxon>
        <taxon>Vahlkampfiidae</taxon>
        <taxon>Naegleria</taxon>
    </lineage>
</organism>
<dbReference type="InterPro" id="IPR036871">
    <property type="entry name" value="PX_dom_sf"/>
</dbReference>
<evidence type="ECO:0000256" key="1">
    <source>
        <dbReference type="SAM" id="MobiDB-lite"/>
    </source>
</evidence>
<dbReference type="InParanoid" id="D2VGB2"/>
<dbReference type="InterPro" id="IPR001683">
    <property type="entry name" value="PX_dom"/>
</dbReference>
<evidence type="ECO:0000313" key="5">
    <source>
        <dbReference type="Proteomes" id="UP000006671"/>
    </source>
</evidence>
<feature type="compositionally biased region" description="Basic residues" evidence="1">
    <location>
        <begin position="18"/>
        <end position="29"/>
    </location>
</feature>
<dbReference type="RefSeq" id="XP_002676984.1">
    <property type="nucleotide sequence ID" value="XM_002676938.1"/>
</dbReference>
<dbReference type="EMBL" id="GG738869">
    <property type="protein sequence ID" value="EFC44240.1"/>
    <property type="molecule type" value="Genomic_DNA"/>
</dbReference>
<dbReference type="GeneID" id="8848199"/>
<dbReference type="Pfam" id="PF04727">
    <property type="entry name" value="ELMO_CED12"/>
    <property type="match status" value="1"/>
</dbReference>
<gene>
    <name evidence="4" type="ORF">NAEGRDRAFT_79878</name>
</gene>
<dbReference type="PANTHER" id="PTHR12771">
    <property type="entry name" value="ENGULFMENT AND CELL MOTILITY"/>
    <property type="match status" value="1"/>
</dbReference>
<evidence type="ECO:0000259" key="3">
    <source>
        <dbReference type="PROSITE" id="PS51335"/>
    </source>
</evidence>
<dbReference type="Pfam" id="PF00787">
    <property type="entry name" value="PX"/>
    <property type="match status" value="1"/>
</dbReference>
<dbReference type="PROSITE" id="PS51335">
    <property type="entry name" value="ELMO"/>
    <property type="match status" value="1"/>
</dbReference>
<dbReference type="VEuPathDB" id="AmoebaDB:NAEGRDRAFT_79878"/>
<dbReference type="OrthoDB" id="67155at2759"/>
<feature type="region of interest" description="Disordered" evidence="1">
    <location>
        <begin position="87"/>
        <end position="112"/>
    </location>
</feature>
<protein>
    <submittedName>
        <fullName evidence="4">Predicted protein</fullName>
    </submittedName>
</protein>
<accession>D2VGB2</accession>
<feature type="domain" description="PX" evidence="2">
    <location>
        <begin position="164"/>
        <end position="294"/>
    </location>
</feature>
<name>D2VGB2_NAEGR</name>
<dbReference type="Gene3D" id="3.30.1520.10">
    <property type="entry name" value="Phox-like domain"/>
    <property type="match status" value="1"/>
</dbReference>
<keyword evidence="5" id="KW-1185">Reference proteome</keyword>
<feature type="domain" description="ELMO" evidence="3">
    <location>
        <begin position="501"/>
        <end position="670"/>
    </location>
</feature>
<evidence type="ECO:0000313" key="4">
    <source>
        <dbReference type="EMBL" id="EFC44240.1"/>
    </source>
</evidence>
<feature type="region of interest" description="Disordered" evidence="1">
    <location>
        <begin position="1"/>
        <end position="48"/>
    </location>
</feature>
<dbReference type="GO" id="GO:0035091">
    <property type="term" value="F:phosphatidylinositol binding"/>
    <property type="evidence" value="ECO:0007669"/>
    <property type="project" value="InterPro"/>
</dbReference>
<dbReference type="Proteomes" id="UP000006671">
    <property type="component" value="Unassembled WGS sequence"/>
</dbReference>
<proteinExistence type="predicted"/>
<feature type="compositionally biased region" description="Low complexity" evidence="1">
    <location>
        <begin position="91"/>
        <end position="110"/>
    </location>
</feature>
<dbReference type="OMA" id="VQQIYID"/>
<sequence>MMQSEEDASSLKSYPSSNHHHHYDHHHRTGSSSGTGNGVSSTTTTPVSPVKKKVVAFGSDVSDDEQQDEDSELIVYMDESRLFNKHRNHYSSSNNTSSNSTVNNSSNQGSNDEELTAFENFSNSVSGTKISYSSRKRRVSVWIPTLSNGLISSLTAKITNTVEFDFNKKNLDSNASPMKEKKYVGYSIDITIGFNNDHTKCQWSVIRRYNEFKKFYSLLKKTCTNKDKFGLIKFPNKSPITSFNDSNLLEFRKKIFNEFLSSVISMASHETEEGKKISSFEFLIYYFLDIHNSPVSFLFDHPYGEVFKQINQFYQTTREEKRRLKRLIEIERNYDEEQESDNAQYLLREQEWYEYKFQRLEELNRELNELRLGGDDFFIDLKGKPHILSVDKLSSSLHIYLLSENTSDRLEHTFVQQIYIDSIQIIRECNSTYRGDGFEMIDIQLLNGESFQFYVFDRKELIYSVGAQVNQYKLAKAKFINYLVCTVLRLKKEKYDESNQIHEQDLMELYSLLKPDDPLTKRKSRQWINIGFQGDNPSTDFRGGGYMSLRMLLFFAQNESETMKLLLSDHADYPLCVSGINLFFTLCTLLDLDNISTSPTIESIEEKFPLFRFLCLLLKNNYEQDCEHLFGQAFILLCRLLHKIFIDECAGYMDYPNIVEKCKKLLEEALVKRPNDFDSLRVSLGLL</sequence>
<dbReference type="SUPFAM" id="SSF64268">
    <property type="entry name" value="PX domain"/>
    <property type="match status" value="1"/>
</dbReference>